<dbReference type="Gene3D" id="3.90.180.10">
    <property type="entry name" value="Medium-chain alcohol dehydrogenases, catalytic domain"/>
    <property type="match status" value="1"/>
</dbReference>
<dbReference type="CDD" id="cd08267">
    <property type="entry name" value="MDR1"/>
    <property type="match status" value="1"/>
</dbReference>
<dbReference type="InterPro" id="IPR052733">
    <property type="entry name" value="Chloroplast_QOR"/>
</dbReference>
<dbReference type="PANTHER" id="PTHR44013">
    <property type="entry name" value="ZINC-TYPE ALCOHOL DEHYDROGENASE-LIKE PROTEIN C16A3.02C"/>
    <property type="match status" value="1"/>
</dbReference>
<proteinExistence type="predicted"/>
<dbReference type="InterPro" id="IPR013149">
    <property type="entry name" value="ADH-like_C"/>
</dbReference>
<dbReference type="SMART" id="SM00829">
    <property type="entry name" value="PKS_ER"/>
    <property type="match status" value="1"/>
</dbReference>
<name>A0A0F9NCM1_9ZZZZ</name>
<dbReference type="InterPro" id="IPR036291">
    <property type="entry name" value="NAD(P)-bd_dom_sf"/>
</dbReference>
<dbReference type="PANTHER" id="PTHR44013:SF1">
    <property type="entry name" value="ZINC-TYPE ALCOHOL DEHYDROGENASE-LIKE PROTEIN C16A3.02C"/>
    <property type="match status" value="1"/>
</dbReference>
<reference evidence="2" key="1">
    <citation type="journal article" date="2015" name="Nature">
        <title>Complex archaea that bridge the gap between prokaryotes and eukaryotes.</title>
        <authorList>
            <person name="Spang A."/>
            <person name="Saw J.H."/>
            <person name="Jorgensen S.L."/>
            <person name="Zaremba-Niedzwiedzka K."/>
            <person name="Martijn J."/>
            <person name="Lind A.E."/>
            <person name="van Eijk R."/>
            <person name="Schleper C."/>
            <person name="Guy L."/>
            <person name="Ettema T.J."/>
        </authorList>
    </citation>
    <scope>NUCLEOTIDE SEQUENCE</scope>
</reference>
<dbReference type="Pfam" id="PF08240">
    <property type="entry name" value="ADH_N"/>
    <property type="match status" value="1"/>
</dbReference>
<dbReference type="AlphaFoldDB" id="A0A0F9NCM1"/>
<dbReference type="GO" id="GO:0016491">
    <property type="term" value="F:oxidoreductase activity"/>
    <property type="evidence" value="ECO:0007669"/>
    <property type="project" value="InterPro"/>
</dbReference>
<dbReference type="Gene3D" id="3.40.50.720">
    <property type="entry name" value="NAD(P)-binding Rossmann-like Domain"/>
    <property type="match status" value="1"/>
</dbReference>
<dbReference type="InterPro" id="IPR013154">
    <property type="entry name" value="ADH-like_N"/>
</dbReference>
<dbReference type="InterPro" id="IPR020843">
    <property type="entry name" value="ER"/>
</dbReference>
<dbReference type="SUPFAM" id="SSF51735">
    <property type="entry name" value="NAD(P)-binding Rossmann-fold domains"/>
    <property type="match status" value="1"/>
</dbReference>
<evidence type="ECO:0000313" key="2">
    <source>
        <dbReference type="EMBL" id="KKM86490.1"/>
    </source>
</evidence>
<feature type="non-terminal residue" evidence="2">
    <location>
        <position position="1"/>
    </location>
</feature>
<dbReference type="InterPro" id="IPR011032">
    <property type="entry name" value="GroES-like_sf"/>
</dbReference>
<dbReference type="EMBL" id="LAZR01007248">
    <property type="protein sequence ID" value="KKM86490.1"/>
    <property type="molecule type" value="Genomic_DNA"/>
</dbReference>
<accession>A0A0F9NCM1</accession>
<dbReference type="Pfam" id="PF13602">
    <property type="entry name" value="ADH_zinc_N_2"/>
    <property type="match status" value="1"/>
</dbReference>
<dbReference type="Pfam" id="PF00107">
    <property type="entry name" value="ADH_zinc_N"/>
    <property type="match status" value="1"/>
</dbReference>
<organism evidence="2">
    <name type="scientific">marine sediment metagenome</name>
    <dbReference type="NCBI Taxonomy" id="412755"/>
    <lineage>
        <taxon>unclassified sequences</taxon>
        <taxon>metagenomes</taxon>
        <taxon>ecological metagenomes</taxon>
    </lineage>
</organism>
<evidence type="ECO:0000259" key="1">
    <source>
        <dbReference type="SMART" id="SM00829"/>
    </source>
</evidence>
<sequence>PKDNEILIRVYATTVHSGDVKMRKGEPFAAKLYNGLRRPKKITILGFELAGEVEAVGKDVKLFKKGDQVFASTGFGFGAYAEYKCLPEESRKKRLSKDGIVAIKPANMTYEEAAAVPNGGLTALGHVRKANIQSGQKVLIYGASGSVGTYAVQLAKYFGAEVTGVCGTTNLELVRSLGADKVIDYTKEDFTRIGEPYDFIFDAVDKIPSSRGKKFLKKTGIYLNVKMSISLSIDGLIFLKELIEAGKLKSAIDRRYPLEQIAEAHRYVDKGHKKGNVVITVENK</sequence>
<gene>
    <name evidence="2" type="ORF">LCGC14_1278520</name>
</gene>
<feature type="domain" description="Enoyl reductase (ER)" evidence="1">
    <location>
        <begin position="1"/>
        <end position="279"/>
    </location>
</feature>
<protein>
    <recommendedName>
        <fullName evidence="1">Enoyl reductase (ER) domain-containing protein</fullName>
    </recommendedName>
</protein>
<dbReference type="SUPFAM" id="SSF50129">
    <property type="entry name" value="GroES-like"/>
    <property type="match status" value="1"/>
</dbReference>
<comment type="caution">
    <text evidence="2">The sequence shown here is derived from an EMBL/GenBank/DDBJ whole genome shotgun (WGS) entry which is preliminary data.</text>
</comment>